<reference evidence="2 3" key="2">
    <citation type="submission" date="2020-03" db="EMBL/GenBank/DDBJ databases">
        <authorList>
            <person name="Ichikawa N."/>
            <person name="Kimura A."/>
            <person name="Kitahashi Y."/>
            <person name="Uohara A."/>
        </authorList>
    </citation>
    <scope>NUCLEOTIDE SEQUENCE [LARGE SCALE GENOMIC DNA]</scope>
    <source>
        <strain evidence="2 3">NBRC 108639</strain>
    </source>
</reference>
<evidence type="ECO:0000256" key="1">
    <source>
        <dbReference type="SAM" id="MobiDB-lite"/>
    </source>
</evidence>
<protein>
    <recommendedName>
        <fullName evidence="4">HTH hxlR-type domain-containing protein</fullName>
    </recommendedName>
</protein>
<dbReference type="InterPro" id="IPR036390">
    <property type="entry name" value="WH_DNA-bd_sf"/>
</dbReference>
<dbReference type="AlphaFoldDB" id="A0A6V8KM00"/>
<comment type="caution">
    <text evidence="2">The sequence shown here is derived from an EMBL/GenBank/DDBJ whole genome shotgun (WGS) entry which is preliminary data.</text>
</comment>
<name>A0A6V8KM00_9ACTN</name>
<reference evidence="2 3" key="1">
    <citation type="submission" date="2020-03" db="EMBL/GenBank/DDBJ databases">
        <title>Whole genome shotgun sequence of Phytohabitans houttuyneae NBRC 108639.</title>
        <authorList>
            <person name="Komaki H."/>
            <person name="Tamura T."/>
        </authorList>
    </citation>
    <scope>NUCLEOTIDE SEQUENCE [LARGE SCALE GENOMIC DNA]</scope>
    <source>
        <strain evidence="2 3">NBRC 108639</strain>
    </source>
</reference>
<feature type="region of interest" description="Disordered" evidence="1">
    <location>
        <begin position="96"/>
        <end position="126"/>
    </location>
</feature>
<dbReference type="Gene3D" id="1.10.10.10">
    <property type="entry name" value="Winged helix-like DNA-binding domain superfamily/Winged helix DNA-binding domain"/>
    <property type="match status" value="1"/>
</dbReference>
<sequence>MSDHRAPSDHLLGLLGQKAAHEIVRLLGAAHGPLPFGVIMDRVPNATRLLRSLAIEGFVRRQGTWDLPASNDTLFELTTRGRELIEQLDRLETWARERATRQTSRPGPHSPWRIPPPQNADVENTE</sequence>
<organism evidence="2 3">
    <name type="scientific">Phytohabitans houttuyneae</name>
    <dbReference type="NCBI Taxonomy" id="1076126"/>
    <lineage>
        <taxon>Bacteria</taxon>
        <taxon>Bacillati</taxon>
        <taxon>Actinomycetota</taxon>
        <taxon>Actinomycetes</taxon>
        <taxon>Micromonosporales</taxon>
        <taxon>Micromonosporaceae</taxon>
    </lineage>
</organism>
<proteinExistence type="predicted"/>
<evidence type="ECO:0000313" key="3">
    <source>
        <dbReference type="Proteomes" id="UP000482800"/>
    </source>
</evidence>
<keyword evidence="3" id="KW-1185">Reference proteome</keyword>
<gene>
    <name evidence="2" type="ORF">Phou_090640</name>
</gene>
<accession>A0A6V8KM00</accession>
<dbReference type="EMBL" id="BLPF01000004">
    <property type="protein sequence ID" value="GFJ84884.1"/>
    <property type="molecule type" value="Genomic_DNA"/>
</dbReference>
<evidence type="ECO:0000313" key="2">
    <source>
        <dbReference type="EMBL" id="GFJ84884.1"/>
    </source>
</evidence>
<dbReference type="SUPFAM" id="SSF46785">
    <property type="entry name" value="Winged helix' DNA-binding domain"/>
    <property type="match status" value="1"/>
</dbReference>
<dbReference type="InterPro" id="IPR036388">
    <property type="entry name" value="WH-like_DNA-bd_sf"/>
</dbReference>
<dbReference type="Proteomes" id="UP000482800">
    <property type="component" value="Unassembled WGS sequence"/>
</dbReference>
<evidence type="ECO:0008006" key="4">
    <source>
        <dbReference type="Google" id="ProtNLM"/>
    </source>
</evidence>